<reference evidence="4 5" key="1">
    <citation type="submission" date="2021-08" db="EMBL/GenBank/DDBJ databases">
        <title>Comparative Genomics Analysis of the Genus Qipengyuania Reveals Extensive Genetic Diversity and Metabolic Versatility, Including the Description of Fifteen Novel Species.</title>
        <authorList>
            <person name="Liu Y."/>
        </authorList>
    </citation>
    <scope>NUCLEOTIDE SEQUENCE [LARGE SCALE GENOMIC DNA]</scope>
    <source>
        <strain evidence="4 5">GH25</strain>
    </source>
</reference>
<dbReference type="RefSeq" id="WP_221597222.1">
    <property type="nucleotide sequence ID" value="NZ_JAIGNQ010000001.1"/>
</dbReference>
<evidence type="ECO:0000259" key="3">
    <source>
        <dbReference type="PROSITE" id="PS50894"/>
    </source>
</evidence>
<keyword evidence="5" id="KW-1185">Reference proteome</keyword>
<dbReference type="Gene3D" id="1.20.120.160">
    <property type="entry name" value="HPT domain"/>
    <property type="match status" value="1"/>
</dbReference>
<feature type="modified residue" description="Phosphohistidine" evidence="2">
    <location>
        <position position="43"/>
    </location>
</feature>
<gene>
    <name evidence="4" type="ORF">K3177_04440</name>
</gene>
<evidence type="ECO:0000256" key="2">
    <source>
        <dbReference type="PROSITE-ProRule" id="PRU00110"/>
    </source>
</evidence>
<accession>A0ABS7JCK4</accession>
<organism evidence="4 5">
    <name type="scientific">Qipengyuania pacifica</name>
    <dbReference type="NCBI Taxonomy" id="2860199"/>
    <lineage>
        <taxon>Bacteria</taxon>
        <taxon>Pseudomonadati</taxon>
        <taxon>Pseudomonadota</taxon>
        <taxon>Alphaproteobacteria</taxon>
        <taxon>Sphingomonadales</taxon>
        <taxon>Erythrobacteraceae</taxon>
        <taxon>Qipengyuania</taxon>
    </lineage>
</organism>
<dbReference type="InterPro" id="IPR036641">
    <property type="entry name" value="HPT_dom_sf"/>
</dbReference>
<protein>
    <submittedName>
        <fullName evidence="4">Hpt domain-containing protein</fullName>
    </submittedName>
</protein>
<keyword evidence="2" id="KW-0597">Phosphoprotein</keyword>
<dbReference type="Pfam" id="PF01627">
    <property type="entry name" value="Hpt"/>
    <property type="match status" value="1"/>
</dbReference>
<dbReference type="EMBL" id="JAIGNQ010000001">
    <property type="protein sequence ID" value="MBX7487756.1"/>
    <property type="molecule type" value="Genomic_DNA"/>
</dbReference>
<feature type="domain" description="HPt" evidence="3">
    <location>
        <begin position="4"/>
        <end position="97"/>
    </location>
</feature>
<dbReference type="PROSITE" id="PS50894">
    <property type="entry name" value="HPT"/>
    <property type="match status" value="1"/>
</dbReference>
<dbReference type="InterPro" id="IPR008207">
    <property type="entry name" value="Sig_transdc_His_kin_Hpt_dom"/>
</dbReference>
<evidence type="ECO:0000256" key="1">
    <source>
        <dbReference type="ARBA" id="ARBA00023012"/>
    </source>
</evidence>
<name>A0ABS7JCK4_9SPHN</name>
<dbReference type="SUPFAM" id="SSF47226">
    <property type="entry name" value="Histidine-containing phosphotransfer domain, HPT domain"/>
    <property type="match status" value="1"/>
</dbReference>
<evidence type="ECO:0000313" key="5">
    <source>
        <dbReference type="Proteomes" id="UP000776651"/>
    </source>
</evidence>
<keyword evidence="1" id="KW-0902">Two-component regulatory system</keyword>
<proteinExistence type="predicted"/>
<comment type="caution">
    <text evidence="4">The sequence shown here is derived from an EMBL/GenBank/DDBJ whole genome shotgun (WGS) entry which is preliminary data.</text>
</comment>
<sequence length="97" mass="10145">MDDIDERLAAFSRLFAEQAGASAEAIENASNTGDVQRLQQLCHSLAGRAGMFGEAALGETASRIEQALEAGQSPQSLSAAIDGLTAQLRVVHARAHP</sequence>
<evidence type="ECO:0000313" key="4">
    <source>
        <dbReference type="EMBL" id="MBX7487756.1"/>
    </source>
</evidence>
<dbReference type="Proteomes" id="UP000776651">
    <property type="component" value="Unassembled WGS sequence"/>
</dbReference>